<organism evidence="14 15">
    <name type="scientific">Helcobacillus massiliensis</name>
    <dbReference type="NCBI Taxonomy" id="521392"/>
    <lineage>
        <taxon>Bacteria</taxon>
        <taxon>Bacillati</taxon>
        <taxon>Actinomycetota</taxon>
        <taxon>Actinomycetes</taxon>
        <taxon>Micrococcales</taxon>
        <taxon>Dermabacteraceae</taxon>
        <taxon>Helcobacillus</taxon>
    </lineage>
</organism>
<feature type="binding site" evidence="9 11">
    <location>
        <begin position="73"/>
        <end position="75"/>
    </location>
    <ligand>
        <name>substrate</name>
    </ligand>
</feature>
<dbReference type="GO" id="GO:0004068">
    <property type="term" value="F:aspartate 1-decarboxylase activity"/>
    <property type="evidence" value="ECO:0007669"/>
    <property type="project" value="UniProtKB-UniRule"/>
</dbReference>
<evidence type="ECO:0000256" key="8">
    <source>
        <dbReference type="ARBA" id="ARBA00023317"/>
    </source>
</evidence>
<dbReference type="PIRSF" id="PIRSF006246">
    <property type="entry name" value="Asp_decarbox"/>
    <property type="match status" value="1"/>
</dbReference>
<evidence type="ECO:0000256" key="7">
    <source>
        <dbReference type="ARBA" id="ARBA00023270"/>
    </source>
</evidence>
<dbReference type="GO" id="GO:0015940">
    <property type="term" value="P:pantothenate biosynthetic process"/>
    <property type="evidence" value="ECO:0007669"/>
    <property type="project" value="UniProtKB-UniRule"/>
</dbReference>
<evidence type="ECO:0000256" key="4">
    <source>
        <dbReference type="ARBA" id="ARBA00022813"/>
    </source>
</evidence>
<comment type="similarity">
    <text evidence="9">Belongs to the PanD family.</text>
</comment>
<comment type="pathway">
    <text evidence="9">Cofactor biosynthesis; (R)-pantothenate biosynthesis; beta-alanine from L-aspartate: step 1/1.</text>
</comment>
<keyword evidence="7 9" id="KW-0704">Schiff base</keyword>
<comment type="cofactor">
    <cofactor evidence="9 10">
        <name>pyruvate</name>
        <dbReference type="ChEBI" id="CHEBI:15361"/>
    </cofactor>
    <text evidence="9 10">Binds 1 pyruvoyl group covalently per subunit.</text>
</comment>
<keyword evidence="2 9" id="KW-0566">Pantothenate biosynthesis</keyword>
<dbReference type="Gene3D" id="2.40.40.20">
    <property type="match status" value="1"/>
</dbReference>
<feature type="chain" id="PRO_5033184472" description="Aspartate 1-decarboxylase alpha chain" evidence="9 13">
    <location>
        <begin position="25"/>
        <end position="135"/>
    </location>
</feature>
<comment type="subcellular location">
    <subcellularLocation>
        <location evidence="9">Cytoplasm</location>
    </subcellularLocation>
</comment>
<evidence type="ECO:0000256" key="12">
    <source>
        <dbReference type="PIRSR" id="PIRSR006246-3"/>
    </source>
</evidence>
<sequence>MMRTLMTSKIHRATVTQADLHYVGSVTVDADLLDAAGLMENEKVAIVDITNGARLETYVIRGEHGTGEIKVNGAAAHLVHPGDLVILIAYGLMDDAEAAVHEPRVVHVDENNRIVGIGTDPAQPVPGMPGQIASR</sequence>
<dbReference type="GO" id="GO:0005829">
    <property type="term" value="C:cytosol"/>
    <property type="evidence" value="ECO:0007669"/>
    <property type="project" value="TreeGrafter"/>
</dbReference>
<dbReference type="Proteomes" id="UP000568050">
    <property type="component" value="Unassembled WGS sequence"/>
</dbReference>
<protein>
    <recommendedName>
        <fullName evidence="9">Aspartate 1-decarboxylase</fullName>
        <ecNumber evidence="9">4.1.1.11</ecNumber>
    </recommendedName>
    <alternativeName>
        <fullName evidence="9">Aspartate alpha-decarboxylase</fullName>
    </alternativeName>
    <component>
        <recommendedName>
            <fullName evidence="9">Aspartate 1-decarboxylase beta chain</fullName>
        </recommendedName>
    </component>
    <component>
        <recommendedName>
            <fullName evidence="9">Aspartate 1-decarboxylase alpha chain</fullName>
        </recommendedName>
    </component>
</protein>
<feature type="binding site" evidence="9 11">
    <location>
        <position position="57"/>
    </location>
    <ligand>
        <name>substrate</name>
    </ligand>
</feature>
<dbReference type="GO" id="GO:0006523">
    <property type="term" value="P:alanine biosynthetic process"/>
    <property type="evidence" value="ECO:0007669"/>
    <property type="project" value="InterPro"/>
</dbReference>
<dbReference type="InterPro" id="IPR003190">
    <property type="entry name" value="Asp_decarbox"/>
</dbReference>
<evidence type="ECO:0000256" key="6">
    <source>
        <dbReference type="ARBA" id="ARBA00023239"/>
    </source>
</evidence>
<evidence type="ECO:0000256" key="11">
    <source>
        <dbReference type="PIRSR" id="PIRSR006246-2"/>
    </source>
</evidence>
<keyword evidence="8 9" id="KW-0670">Pyruvate</keyword>
<evidence type="ECO:0000256" key="10">
    <source>
        <dbReference type="PIRSR" id="PIRSR006246-1"/>
    </source>
</evidence>
<dbReference type="EMBL" id="JACHWP010000001">
    <property type="protein sequence ID" value="MBB3022679.1"/>
    <property type="molecule type" value="Genomic_DNA"/>
</dbReference>
<comment type="subunit">
    <text evidence="9">Heterooctamer of four alpha and four beta subunits.</text>
</comment>
<keyword evidence="15" id="KW-1185">Reference proteome</keyword>
<evidence type="ECO:0000256" key="13">
    <source>
        <dbReference type="PIRSR" id="PIRSR006246-5"/>
    </source>
</evidence>
<evidence type="ECO:0000313" key="15">
    <source>
        <dbReference type="Proteomes" id="UP000568050"/>
    </source>
</evidence>
<dbReference type="RefSeq" id="WP_183374914.1">
    <property type="nucleotide sequence ID" value="NZ_CBCSFZ010000016.1"/>
</dbReference>
<feature type="active site" description="Proton donor" evidence="9 10">
    <location>
        <position position="58"/>
    </location>
</feature>
<keyword evidence="6 9" id="KW-0456">Lyase</keyword>
<dbReference type="PANTHER" id="PTHR21012">
    <property type="entry name" value="ASPARTATE 1-DECARBOXYLASE"/>
    <property type="match status" value="1"/>
</dbReference>
<dbReference type="CDD" id="cd06919">
    <property type="entry name" value="Asp_decarbox"/>
    <property type="match status" value="1"/>
</dbReference>
<evidence type="ECO:0000256" key="1">
    <source>
        <dbReference type="ARBA" id="ARBA00022490"/>
    </source>
</evidence>
<keyword evidence="1 9" id="KW-0963">Cytoplasm</keyword>
<keyword evidence="5 9" id="KW-0865">Zymogen</keyword>
<comment type="catalytic activity">
    <reaction evidence="9">
        <text>L-aspartate + H(+) = beta-alanine + CO2</text>
        <dbReference type="Rhea" id="RHEA:19497"/>
        <dbReference type="ChEBI" id="CHEBI:15378"/>
        <dbReference type="ChEBI" id="CHEBI:16526"/>
        <dbReference type="ChEBI" id="CHEBI:29991"/>
        <dbReference type="ChEBI" id="CHEBI:57966"/>
        <dbReference type="EC" id="4.1.1.11"/>
    </reaction>
</comment>
<dbReference type="UniPathway" id="UPA00028">
    <property type="reaction ID" value="UER00002"/>
</dbReference>
<evidence type="ECO:0000256" key="5">
    <source>
        <dbReference type="ARBA" id="ARBA00023145"/>
    </source>
</evidence>
<gene>
    <name evidence="9" type="primary">panD</name>
    <name evidence="14" type="ORF">FHX50_000927</name>
</gene>
<dbReference type="NCBIfam" id="TIGR00223">
    <property type="entry name" value="panD"/>
    <property type="match status" value="1"/>
</dbReference>
<feature type="modified residue" description="Pyruvic acid (Ser)" evidence="9 12">
    <location>
        <position position="25"/>
    </location>
</feature>
<evidence type="ECO:0000313" key="14">
    <source>
        <dbReference type="EMBL" id="MBB3022679.1"/>
    </source>
</evidence>
<dbReference type="SUPFAM" id="SSF50692">
    <property type="entry name" value="ADC-like"/>
    <property type="match status" value="1"/>
</dbReference>
<feature type="chain" id="PRO_5033184473" description="Aspartate 1-decarboxylase beta chain" evidence="9 13">
    <location>
        <begin position="1"/>
        <end position="24"/>
    </location>
</feature>
<dbReference type="PANTHER" id="PTHR21012:SF0">
    <property type="entry name" value="ASPARTATE 1-DECARBOXYLASE"/>
    <property type="match status" value="1"/>
</dbReference>
<dbReference type="HAMAP" id="MF_00446">
    <property type="entry name" value="PanD"/>
    <property type="match status" value="1"/>
</dbReference>
<keyword evidence="3 9" id="KW-0210">Decarboxylase</keyword>
<proteinExistence type="inferred from homology"/>
<evidence type="ECO:0000256" key="3">
    <source>
        <dbReference type="ARBA" id="ARBA00022793"/>
    </source>
</evidence>
<reference evidence="14 15" key="1">
    <citation type="submission" date="2020-08" db="EMBL/GenBank/DDBJ databases">
        <title>Sequencing the genomes of 1000 actinobacteria strains.</title>
        <authorList>
            <person name="Klenk H.-P."/>
        </authorList>
    </citation>
    <scope>NUCLEOTIDE SEQUENCE [LARGE SCALE GENOMIC DNA]</scope>
    <source>
        <strain evidence="14 15">DSM 23040</strain>
    </source>
</reference>
<dbReference type="AlphaFoldDB" id="A0A839QV04"/>
<comment type="PTM">
    <text evidence="9 12">Is synthesized initially as an inactive proenzyme, which is activated by self-cleavage at a specific serine bond to produce a beta-subunit with a hydroxyl group at its C-terminus and an alpha-subunit with a pyruvoyl group at its N-terminus.</text>
</comment>
<dbReference type="Pfam" id="PF02261">
    <property type="entry name" value="Asp_decarbox"/>
    <property type="match status" value="1"/>
</dbReference>
<evidence type="ECO:0000256" key="2">
    <source>
        <dbReference type="ARBA" id="ARBA00022655"/>
    </source>
</evidence>
<name>A0A839QV04_9MICO</name>
<comment type="function">
    <text evidence="9">Catalyzes the pyruvoyl-dependent decarboxylation of aspartate to produce beta-alanine.</text>
</comment>
<dbReference type="EC" id="4.1.1.11" evidence="9"/>
<feature type="active site" description="Schiff-base intermediate with substrate; via pyruvic acid" evidence="9 10">
    <location>
        <position position="25"/>
    </location>
</feature>
<keyword evidence="4 9" id="KW-0068">Autocatalytic cleavage</keyword>
<evidence type="ECO:0000256" key="9">
    <source>
        <dbReference type="HAMAP-Rule" id="MF_00446"/>
    </source>
</evidence>
<comment type="caution">
    <text evidence="14">The sequence shown here is derived from an EMBL/GenBank/DDBJ whole genome shotgun (WGS) entry which is preliminary data.</text>
</comment>
<accession>A0A839QV04</accession>
<dbReference type="InterPro" id="IPR009010">
    <property type="entry name" value="Asp_de-COase-like_dom_sf"/>
</dbReference>